<dbReference type="EMBL" id="QMBP01000055">
    <property type="protein sequence ID" value="RAZ81760.1"/>
    <property type="molecule type" value="Genomic_DNA"/>
</dbReference>
<dbReference type="InterPro" id="IPR055247">
    <property type="entry name" value="InsJ-like_HTH"/>
</dbReference>
<dbReference type="SUPFAM" id="SSF53098">
    <property type="entry name" value="Ribonuclease H-like"/>
    <property type="match status" value="1"/>
</dbReference>
<dbReference type="InterPro" id="IPR009057">
    <property type="entry name" value="Homeodomain-like_sf"/>
</dbReference>
<gene>
    <name evidence="2" type="ORF">DPM33_35620</name>
</gene>
<protein>
    <submittedName>
        <fullName evidence="2">Integrase</fullName>
    </submittedName>
</protein>
<dbReference type="InterPro" id="IPR036397">
    <property type="entry name" value="RNaseH_sf"/>
</dbReference>
<organism evidence="2 3">
    <name type="scientific">Mesorhizobium hawassense</name>
    <dbReference type="NCBI Taxonomy" id="1209954"/>
    <lineage>
        <taxon>Bacteria</taxon>
        <taxon>Pseudomonadati</taxon>
        <taxon>Pseudomonadota</taxon>
        <taxon>Alphaproteobacteria</taxon>
        <taxon>Hyphomicrobiales</taxon>
        <taxon>Phyllobacteriaceae</taxon>
        <taxon>Mesorhizobium</taxon>
    </lineage>
</organism>
<name>A0A330H086_9HYPH</name>
<feature type="domain" description="Integrase catalytic" evidence="1">
    <location>
        <begin position="138"/>
        <end position="304"/>
    </location>
</feature>
<dbReference type="InterPro" id="IPR012337">
    <property type="entry name" value="RNaseH-like_sf"/>
</dbReference>
<dbReference type="SUPFAM" id="SSF46689">
    <property type="entry name" value="Homeodomain-like"/>
    <property type="match status" value="1"/>
</dbReference>
<keyword evidence="3" id="KW-1185">Reference proteome</keyword>
<dbReference type="OrthoDB" id="9803878at2"/>
<sequence length="397" mass="44321">MVWRETGLMDERLRFVVECLSGEETMTQLCAAFEISRKTGYKWLERYREFGPQGLHDRPRAPLDHGRATAADLVERIVAEKEAHPLWGPKKIMARLKRAEPACGWPAVSTAGEILKRHGLVGRRRARWKAASNGPWPEPAAPNAVWTGDHKGWFRTGDGWRCEPLTVMDASSRYLLALEATGSTCEDEAWPVFERAFEENGLPDRFRSDNGSPFASAGVSGLTPLAVRFIKLGIVLERIQPGKPQQNGCHERFHLTMLPLAKAAEADRAAQARAFEAFRREYNEERPHEALGMDTPAQHYHPSTRAMPKTAPEPDYPSEAAVRSVRQNGEIKWNGGFIYVSKTLAGEAVAATETETGQWALHFYAHPLGFIDGRHKKLVRRSPIQPRPDGAAADSNS</sequence>
<dbReference type="Proteomes" id="UP000251558">
    <property type="component" value="Unassembled WGS sequence"/>
</dbReference>
<dbReference type="GO" id="GO:0003676">
    <property type="term" value="F:nucleic acid binding"/>
    <property type="evidence" value="ECO:0007669"/>
    <property type="project" value="InterPro"/>
</dbReference>
<evidence type="ECO:0000313" key="3">
    <source>
        <dbReference type="Proteomes" id="UP000251558"/>
    </source>
</evidence>
<reference evidence="3" key="1">
    <citation type="submission" date="2018-06" db="EMBL/GenBank/DDBJ databases">
        <authorList>
            <person name="Helene L.C."/>
            <person name="Dall'Agnol R."/>
            <person name="Delamuta J.R."/>
            <person name="Hungria M."/>
        </authorList>
    </citation>
    <scope>NUCLEOTIDE SEQUENCE [LARGE SCALE GENOMIC DNA]</scope>
    <source>
        <strain evidence="3">AC99b</strain>
    </source>
</reference>
<dbReference type="AlphaFoldDB" id="A0A330H086"/>
<dbReference type="Pfam" id="PF13683">
    <property type="entry name" value="rve_3"/>
    <property type="match status" value="1"/>
</dbReference>
<feature type="non-terminal residue" evidence="2">
    <location>
        <position position="397"/>
    </location>
</feature>
<evidence type="ECO:0000259" key="1">
    <source>
        <dbReference type="PROSITE" id="PS50994"/>
    </source>
</evidence>
<dbReference type="RefSeq" id="WP_146770394.1">
    <property type="nucleotide sequence ID" value="NZ_QMBP01000055.1"/>
</dbReference>
<comment type="caution">
    <text evidence="2">The sequence shown here is derived from an EMBL/GenBank/DDBJ whole genome shotgun (WGS) entry which is preliminary data.</text>
</comment>
<dbReference type="GO" id="GO:0015074">
    <property type="term" value="P:DNA integration"/>
    <property type="evidence" value="ECO:0007669"/>
    <property type="project" value="InterPro"/>
</dbReference>
<dbReference type="PANTHER" id="PTHR47515">
    <property type="entry name" value="LOW CALCIUM RESPONSE LOCUS PROTEIN T"/>
    <property type="match status" value="1"/>
</dbReference>
<dbReference type="PANTHER" id="PTHR47515:SF2">
    <property type="entry name" value="INTEGRASE CORE DOMAIN PROTEIN"/>
    <property type="match status" value="1"/>
</dbReference>
<dbReference type="Gene3D" id="3.30.420.10">
    <property type="entry name" value="Ribonuclease H-like superfamily/Ribonuclease H"/>
    <property type="match status" value="1"/>
</dbReference>
<dbReference type="Pfam" id="PF13518">
    <property type="entry name" value="HTH_28"/>
    <property type="match status" value="1"/>
</dbReference>
<evidence type="ECO:0000313" key="2">
    <source>
        <dbReference type="EMBL" id="RAZ81760.1"/>
    </source>
</evidence>
<reference evidence="2 3" key="2">
    <citation type="submission" date="2018-07" db="EMBL/GenBank/DDBJ databases">
        <title>Diversity of Mesorhizobium strains in Brazil.</title>
        <authorList>
            <person name="Helene L.C.F."/>
            <person name="Dall'Agnol R."/>
            <person name="Delamuta J.R.M."/>
            <person name="Hungria M."/>
        </authorList>
    </citation>
    <scope>NUCLEOTIDE SEQUENCE [LARGE SCALE GENOMIC DNA]</scope>
    <source>
        <strain evidence="2 3">AC99b</strain>
    </source>
</reference>
<dbReference type="InterPro" id="IPR001584">
    <property type="entry name" value="Integrase_cat-core"/>
</dbReference>
<accession>A0A330H086</accession>
<dbReference type="PROSITE" id="PS50994">
    <property type="entry name" value="INTEGRASE"/>
    <property type="match status" value="1"/>
</dbReference>
<proteinExistence type="predicted"/>